<keyword evidence="1" id="KW-1133">Transmembrane helix</keyword>
<organism evidence="2">
    <name type="scientific">marine sediment metagenome</name>
    <dbReference type="NCBI Taxonomy" id="412755"/>
    <lineage>
        <taxon>unclassified sequences</taxon>
        <taxon>metagenomes</taxon>
        <taxon>ecological metagenomes</taxon>
    </lineage>
</organism>
<feature type="transmembrane region" description="Helical" evidence="1">
    <location>
        <begin position="51"/>
        <end position="70"/>
    </location>
</feature>
<keyword evidence="1" id="KW-0812">Transmembrane</keyword>
<dbReference type="EMBL" id="BARW01022939">
    <property type="protein sequence ID" value="GAI90047.1"/>
    <property type="molecule type" value="Genomic_DNA"/>
</dbReference>
<feature type="transmembrane region" description="Helical" evidence="1">
    <location>
        <begin position="12"/>
        <end position="31"/>
    </location>
</feature>
<feature type="transmembrane region" description="Helical" evidence="1">
    <location>
        <begin position="77"/>
        <end position="96"/>
    </location>
</feature>
<dbReference type="AlphaFoldDB" id="X1SAK7"/>
<proteinExistence type="predicted"/>
<protein>
    <recommendedName>
        <fullName evidence="3">DUF5658 domain-containing protein</fullName>
    </recommendedName>
</protein>
<accession>X1SAK7</accession>
<evidence type="ECO:0008006" key="3">
    <source>
        <dbReference type="Google" id="ProtNLM"/>
    </source>
</evidence>
<gene>
    <name evidence="2" type="ORF">S12H4_38159</name>
</gene>
<evidence type="ECO:0000256" key="1">
    <source>
        <dbReference type="SAM" id="Phobius"/>
    </source>
</evidence>
<comment type="caution">
    <text evidence="2">The sequence shown here is derived from an EMBL/GenBank/DDBJ whole genome shotgun (WGS) entry which is preliminary data.</text>
</comment>
<sequence length="98" mass="10883">MIAVPSKGRSIPVIINSLAFIVLNMVDAWLTREHLAIGNYEGNPLVAGYGSVVWFKGLLALVILIVLLGLGKTKLLWILNMFMLAVVLWNAGWLLYFQ</sequence>
<keyword evidence="1" id="KW-0472">Membrane</keyword>
<reference evidence="2" key="1">
    <citation type="journal article" date="2014" name="Front. Microbiol.">
        <title>High frequency of phylogenetically diverse reductive dehalogenase-homologous genes in deep subseafloor sedimentary metagenomes.</title>
        <authorList>
            <person name="Kawai M."/>
            <person name="Futagami T."/>
            <person name="Toyoda A."/>
            <person name="Takaki Y."/>
            <person name="Nishi S."/>
            <person name="Hori S."/>
            <person name="Arai W."/>
            <person name="Tsubouchi T."/>
            <person name="Morono Y."/>
            <person name="Uchiyama I."/>
            <person name="Ito T."/>
            <person name="Fujiyama A."/>
            <person name="Inagaki F."/>
            <person name="Takami H."/>
        </authorList>
    </citation>
    <scope>NUCLEOTIDE SEQUENCE</scope>
    <source>
        <strain evidence="2">Expedition CK06-06</strain>
    </source>
</reference>
<name>X1SAK7_9ZZZZ</name>
<evidence type="ECO:0000313" key="2">
    <source>
        <dbReference type="EMBL" id="GAI90047.1"/>
    </source>
</evidence>